<keyword evidence="1" id="KW-0472">Membrane</keyword>
<evidence type="ECO:0000313" key="2">
    <source>
        <dbReference type="EMBL" id="MDZ5759083.1"/>
    </source>
</evidence>
<dbReference type="EMBL" id="JAVBVO010000003">
    <property type="protein sequence ID" value="MDZ5759083.1"/>
    <property type="molecule type" value="Genomic_DNA"/>
</dbReference>
<accession>A0AAW9JU34</accession>
<feature type="transmembrane region" description="Helical" evidence="1">
    <location>
        <begin position="6"/>
        <end position="26"/>
    </location>
</feature>
<evidence type="ECO:0008006" key="4">
    <source>
        <dbReference type="Google" id="ProtNLM"/>
    </source>
</evidence>
<dbReference type="Proteomes" id="UP001290462">
    <property type="component" value="Unassembled WGS sequence"/>
</dbReference>
<dbReference type="AlphaFoldDB" id="A0AAW9JU34"/>
<dbReference type="PROSITE" id="PS51257">
    <property type="entry name" value="PROKAR_LIPOPROTEIN"/>
    <property type="match status" value="1"/>
</dbReference>
<evidence type="ECO:0000256" key="1">
    <source>
        <dbReference type="SAM" id="Phobius"/>
    </source>
</evidence>
<keyword evidence="1" id="KW-0812">Transmembrane</keyword>
<proteinExistence type="predicted"/>
<sequence>MIKILIGAIVSLGSVFIVIACLYFFFYPSKGILRIKELEQIKQTFSDNQKGAKRFIIGGSDVLYSFNTEKMNQELTIPTVNLGTNVGLGLGYLVDYGKKLAKPGDKIIACLAYSLYYNPPYHIFSFEYYRMFDKKKLTRFSVPAFIYYAIANLRYNFSYVQREFVIGESGCYLDVTGSQLAKEKEKALYFPENFNVTNSIRQLEEFKSYCLSHGIELYITYPSTLGFESYRNSHYLERLTSYLTENYQVIGKPEDYFVPLNHIFNSVYHINEVGQNFRTSRLINYLREKEKLYVSE</sequence>
<keyword evidence="1" id="KW-1133">Transmembrane helix</keyword>
<reference evidence="2" key="1">
    <citation type="submission" date="2023-08" db="EMBL/GenBank/DDBJ databases">
        <title>Genomic characterization of piscicolin 126 produced by Carnobacterium maltaromaticum CM22 strain isolated from salmon (Salmo salar).</title>
        <authorList>
            <person name="Gonzalez-Gragera E."/>
            <person name="Garcia-Lopez J.D."/>
            <person name="Teso-Perez C."/>
            <person name="Gimenez-Hernandez I."/>
            <person name="Peralta-Sanchez J.M."/>
            <person name="Valdivia E."/>
            <person name="Montalban-Lopez M."/>
            <person name="Martin-Platero A.M."/>
            <person name="Banos A."/>
            <person name="Martinez-Bueno M."/>
        </authorList>
    </citation>
    <scope>NUCLEOTIDE SEQUENCE</scope>
    <source>
        <strain evidence="2">CM22</strain>
    </source>
</reference>
<evidence type="ECO:0000313" key="3">
    <source>
        <dbReference type="Proteomes" id="UP001290462"/>
    </source>
</evidence>
<protein>
    <recommendedName>
        <fullName evidence="4">SGNH/GDSL hydrolase family protein</fullName>
    </recommendedName>
</protein>
<dbReference type="RefSeq" id="WP_317914411.1">
    <property type="nucleotide sequence ID" value="NZ_CBCPIB010000001.1"/>
</dbReference>
<name>A0AAW9JU34_CARML</name>
<gene>
    <name evidence="2" type="ORF">RAK27_10475</name>
</gene>
<comment type="caution">
    <text evidence="2">The sequence shown here is derived from an EMBL/GenBank/DDBJ whole genome shotgun (WGS) entry which is preliminary data.</text>
</comment>
<organism evidence="2 3">
    <name type="scientific">Carnobacterium maltaromaticum</name>
    <name type="common">Carnobacterium piscicola</name>
    <dbReference type="NCBI Taxonomy" id="2751"/>
    <lineage>
        <taxon>Bacteria</taxon>
        <taxon>Bacillati</taxon>
        <taxon>Bacillota</taxon>
        <taxon>Bacilli</taxon>
        <taxon>Lactobacillales</taxon>
        <taxon>Carnobacteriaceae</taxon>
        <taxon>Carnobacterium</taxon>
    </lineage>
</organism>